<dbReference type="GO" id="GO:0008168">
    <property type="term" value="F:methyltransferase activity"/>
    <property type="evidence" value="ECO:0007669"/>
    <property type="project" value="UniProtKB-KW"/>
</dbReference>
<keyword evidence="4" id="KW-0489">Methyltransferase</keyword>
<evidence type="ECO:0000256" key="12">
    <source>
        <dbReference type="ARBA" id="ARBA00023015"/>
    </source>
</evidence>
<dbReference type="PROSITE" id="PS50280">
    <property type="entry name" value="SET"/>
    <property type="match status" value="1"/>
</dbReference>
<dbReference type="GO" id="GO:0000978">
    <property type="term" value="F:RNA polymerase II cis-regulatory region sequence-specific DNA binding"/>
    <property type="evidence" value="ECO:0007669"/>
    <property type="project" value="TreeGrafter"/>
</dbReference>
<comment type="similarity">
    <text evidence="19">Belongs to the class V-like SAM-binding methyltransferase superfamily.</text>
</comment>
<dbReference type="EMBL" id="VEVO01000022">
    <property type="protein sequence ID" value="KAF0023628.1"/>
    <property type="molecule type" value="Genomic_DNA"/>
</dbReference>
<dbReference type="GO" id="GO:0032259">
    <property type="term" value="P:methylation"/>
    <property type="evidence" value="ECO:0007669"/>
    <property type="project" value="UniProtKB-KW"/>
</dbReference>
<dbReference type="InterPro" id="IPR044413">
    <property type="entry name" value="PRDM1_PR-SET"/>
</dbReference>
<dbReference type="FunFam" id="3.30.160.60:FF:000132">
    <property type="entry name" value="PR domain zinc finger protein 1"/>
    <property type="match status" value="1"/>
</dbReference>
<dbReference type="InterPro" id="IPR050331">
    <property type="entry name" value="Zinc_finger"/>
</dbReference>
<dbReference type="PANTHER" id="PTHR16515">
    <property type="entry name" value="PR DOMAIN ZINC FINGER PROTEIN"/>
    <property type="match status" value="1"/>
</dbReference>
<keyword evidence="1" id="KW-0678">Repressor</keyword>
<dbReference type="InterPro" id="IPR001214">
    <property type="entry name" value="SET_dom"/>
</dbReference>
<evidence type="ECO:0000256" key="5">
    <source>
        <dbReference type="ARBA" id="ARBA00022679"/>
    </source>
</evidence>
<feature type="domain" description="C2H2-type" evidence="22">
    <location>
        <begin position="599"/>
        <end position="626"/>
    </location>
</feature>
<gene>
    <name evidence="24" type="ORF">F2P81_024258</name>
</gene>
<evidence type="ECO:0000256" key="15">
    <source>
        <dbReference type="ARBA" id="ARBA00023163"/>
    </source>
</evidence>
<feature type="region of interest" description="Disordered" evidence="21">
    <location>
        <begin position="217"/>
        <end position="253"/>
    </location>
</feature>
<keyword evidence="6" id="KW-0949">S-adenosyl-L-methionine</keyword>
<dbReference type="FunFam" id="3.30.160.60:FF:000262">
    <property type="entry name" value="PR domain zinc finger protein 1"/>
    <property type="match status" value="1"/>
</dbReference>
<evidence type="ECO:0000256" key="13">
    <source>
        <dbReference type="ARBA" id="ARBA00023125"/>
    </source>
</evidence>
<evidence type="ECO:0000256" key="9">
    <source>
        <dbReference type="ARBA" id="ARBA00022771"/>
    </source>
</evidence>
<dbReference type="Proteomes" id="UP000438429">
    <property type="component" value="Unassembled WGS sequence"/>
</dbReference>
<evidence type="ECO:0000256" key="16">
    <source>
        <dbReference type="ARBA" id="ARBA00023242"/>
    </source>
</evidence>
<keyword evidence="8" id="KW-0677">Repeat</keyword>
<evidence type="ECO:0000256" key="1">
    <source>
        <dbReference type="ARBA" id="ARBA00022491"/>
    </source>
</evidence>
<keyword evidence="10" id="KW-0862">Zinc</keyword>
<dbReference type="SUPFAM" id="SSF82199">
    <property type="entry name" value="SET domain"/>
    <property type="match status" value="1"/>
</dbReference>
<evidence type="ECO:0000256" key="11">
    <source>
        <dbReference type="ARBA" id="ARBA00022859"/>
    </source>
</evidence>
<dbReference type="SMART" id="SM00355">
    <property type="entry name" value="ZnF_C2H2"/>
    <property type="match status" value="4"/>
</dbReference>
<dbReference type="SUPFAM" id="SSF57667">
    <property type="entry name" value="beta-beta-alpha zinc fingers"/>
    <property type="match status" value="3"/>
</dbReference>
<dbReference type="PROSITE" id="PS00028">
    <property type="entry name" value="ZINC_FINGER_C2H2_1"/>
    <property type="match status" value="4"/>
</dbReference>
<keyword evidence="13" id="KW-0238">DNA-binding</keyword>
<dbReference type="FunFam" id="2.170.270.10:FF:000019">
    <property type="entry name" value="PR domain zinc finger protein 1"/>
    <property type="match status" value="1"/>
</dbReference>
<accession>A0A6A4RUB5</accession>
<evidence type="ECO:0000256" key="14">
    <source>
        <dbReference type="ARBA" id="ARBA00023130"/>
    </source>
</evidence>
<evidence type="ECO:0000256" key="20">
    <source>
        <dbReference type="PROSITE-ProRule" id="PRU00042"/>
    </source>
</evidence>
<dbReference type="FunFam" id="3.30.160.60:FF:000211">
    <property type="entry name" value="PR domain zinc finger protein 1"/>
    <property type="match status" value="1"/>
</dbReference>
<dbReference type="InterPro" id="IPR046341">
    <property type="entry name" value="SET_dom_sf"/>
</dbReference>
<evidence type="ECO:0000256" key="8">
    <source>
        <dbReference type="ARBA" id="ARBA00022737"/>
    </source>
</evidence>
<name>A0A6A4RUB5_SCOMX</name>
<proteinExistence type="inferred from homology"/>
<evidence type="ECO:0000256" key="4">
    <source>
        <dbReference type="ARBA" id="ARBA00022603"/>
    </source>
</evidence>
<dbReference type="PROSITE" id="PS50157">
    <property type="entry name" value="ZINC_FINGER_C2H2_2"/>
    <property type="match status" value="4"/>
</dbReference>
<keyword evidence="16" id="KW-0539">Nucleus</keyword>
<evidence type="ECO:0000256" key="3">
    <source>
        <dbReference type="ARBA" id="ARBA00022588"/>
    </source>
</evidence>
<evidence type="ECO:0000313" key="25">
    <source>
        <dbReference type="Proteomes" id="UP000438429"/>
    </source>
</evidence>
<dbReference type="InterPro" id="IPR016608">
    <property type="entry name" value="PRDM1"/>
</dbReference>
<dbReference type="GO" id="GO:0045165">
    <property type="term" value="P:cell fate commitment"/>
    <property type="evidence" value="ECO:0007669"/>
    <property type="project" value="UniProtKB-UniRule"/>
</dbReference>
<keyword evidence="15" id="KW-0804">Transcription</keyword>
<feature type="domain" description="C2H2-type" evidence="22">
    <location>
        <begin position="543"/>
        <end position="570"/>
    </location>
</feature>
<evidence type="ECO:0000256" key="7">
    <source>
        <dbReference type="ARBA" id="ARBA00022723"/>
    </source>
</evidence>
<evidence type="ECO:0000256" key="17">
    <source>
        <dbReference type="ARBA" id="ARBA00063130"/>
    </source>
</evidence>
<keyword evidence="12" id="KW-0805">Transcription regulation</keyword>
<keyword evidence="14" id="KW-1064">Adaptive immunity</keyword>
<evidence type="ECO:0000313" key="24">
    <source>
        <dbReference type="EMBL" id="KAF0023628.1"/>
    </source>
</evidence>
<dbReference type="GO" id="GO:0001227">
    <property type="term" value="F:DNA-binding transcription repressor activity, RNA polymerase II-specific"/>
    <property type="evidence" value="ECO:0007669"/>
    <property type="project" value="InterPro"/>
</dbReference>
<evidence type="ECO:0000256" key="2">
    <source>
        <dbReference type="ARBA" id="ARBA00022499"/>
    </source>
</evidence>
<feature type="region of interest" description="Disordered" evidence="21">
    <location>
        <begin position="764"/>
        <end position="787"/>
    </location>
</feature>
<organism evidence="24 25">
    <name type="scientific">Scophthalmus maximus</name>
    <name type="common">Turbot</name>
    <name type="synonym">Psetta maxima</name>
    <dbReference type="NCBI Taxonomy" id="52904"/>
    <lineage>
        <taxon>Eukaryota</taxon>
        <taxon>Metazoa</taxon>
        <taxon>Chordata</taxon>
        <taxon>Craniata</taxon>
        <taxon>Vertebrata</taxon>
        <taxon>Euteleostomi</taxon>
        <taxon>Actinopterygii</taxon>
        <taxon>Neopterygii</taxon>
        <taxon>Teleostei</taxon>
        <taxon>Neoteleostei</taxon>
        <taxon>Acanthomorphata</taxon>
        <taxon>Carangaria</taxon>
        <taxon>Pleuronectiformes</taxon>
        <taxon>Pleuronectoidei</taxon>
        <taxon>Scophthalmidae</taxon>
        <taxon>Scophthalmus</taxon>
    </lineage>
</organism>
<sequence length="787" mass="88493">MCGYSQGFTASTTTAMLTSEQSLQSTRVVTATMPETQDVDMTLWSEAAFEEKCTYIVNDQPLEQESENHGKTRAERSLPRNLGLRRCHNSTEVLGVTSKELIPKGTRFGPLVGESYTNEILLTGADRKYFWRVFSEGNLHHILDGLNEERSNWMRYVNPACTVEDQNLVACQCGLDIYFYTIKPLQQGQELLVWYSPEFAQRCSYPPLGQLAIDSMDQSQAQGKTSGKRGHSVSEILRDEPSRSPTTCPRRLDRSLSQTNLSAVFPLCPRVFYPIQTNSESTHGQRYAPLPSLPTCSPPAVKRPALSRPVPSMLHFSFQHSQGPVIAKPYVEPSLPDQVHPALRHAPYYLPHYSLGHNSILPQSYHFCSDRLKRPVTPSAHLLPFDGYAHLLHPVAKRHRDLTLAQSSTKHNLILSPNSEHKDNKDLISSRTNYLRIPLDHLRDFKLSPSSNIDGDQTIPATSSALSMVTSLRGATSSRSARGCSPPVGMAATSDCPPFKPTSASRVNTEVAIDLRKAKRGGEIIGYKTLSYPLSRQNGKIRYECNVCGKVFGQLSNLKVHLRVHSGERPFMCQTCNKNFTQLAHLQKHYLVHTGEKPHECKVCHKRFSSTSNLKTHQRLHSGERPYQCKLCPARFTQFVHLKLHKRLHTGERPHRCPRCPCAYLHYCSLQVHQQGFCPLSPMASHRHSPEELHRVNSEIQRFDMSEAADQLEAMTAEAEMDNGNVIDLMQKMETHTTGDQDDAGEETELSIYKSAKEFSRVQMHRGSPLPLHPTSIKLESSCISEP</sequence>
<comment type="caution">
    <text evidence="24">The sequence shown here is derived from an EMBL/GenBank/DDBJ whole genome shotgun (WGS) entry which is preliminary data.</text>
</comment>
<feature type="domain" description="C2H2-type" evidence="22">
    <location>
        <begin position="627"/>
        <end position="654"/>
    </location>
</feature>
<dbReference type="Gene3D" id="2.170.270.10">
    <property type="entry name" value="SET domain"/>
    <property type="match status" value="1"/>
</dbReference>
<dbReference type="Gene3D" id="3.30.160.60">
    <property type="entry name" value="Classic Zinc Finger"/>
    <property type="match status" value="4"/>
</dbReference>
<keyword evidence="7" id="KW-0479">Metal-binding</keyword>
<dbReference type="CDD" id="cd19187">
    <property type="entry name" value="PR-SET_PRDM1"/>
    <property type="match status" value="1"/>
</dbReference>
<keyword evidence="2" id="KW-1017">Isopeptide bond</keyword>
<dbReference type="EC" id="2.1.1.-" evidence="19"/>
<dbReference type="FunFam" id="3.30.160.60:FF:000748">
    <property type="entry name" value="PR domain zinc finger protein"/>
    <property type="match status" value="1"/>
</dbReference>
<dbReference type="GO" id="GO:0045087">
    <property type="term" value="P:innate immune response"/>
    <property type="evidence" value="ECO:0007669"/>
    <property type="project" value="UniProtKB-KW"/>
</dbReference>
<evidence type="ECO:0000259" key="22">
    <source>
        <dbReference type="PROSITE" id="PS50157"/>
    </source>
</evidence>
<feature type="domain" description="SET" evidence="23">
    <location>
        <begin position="80"/>
        <end position="196"/>
    </location>
</feature>
<dbReference type="PANTHER" id="PTHR16515:SF68">
    <property type="entry name" value="PR DOMAIN ZINC FINGER PROTEIN 1"/>
    <property type="match status" value="1"/>
</dbReference>
<dbReference type="GO" id="GO:0008270">
    <property type="term" value="F:zinc ion binding"/>
    <property type="evidence" value="ECO:0007669"/>
    <property type="project" value="UniProtKB-KW"/>
</dbReference>
<comment type="function">
    <text evidence="19">Transcription factor that mediates a transcriptional program in various innate and adaptive immune tissue-resident lymphocyte T cell types such as tissue-resident memory T (Trm), natural killer (trNK) and natural killer T (NKT) cells and negatively regulates gene expression of proteins that promote the egress of tissue-resident T-cell populations from non-lymphoid organs. Plays a role in the development, retention and long-term establishment of adaptive and innate tissue-resident lymphocyte T cell types in non-lymphoid organs, such as the skin and gut, but also in other nonbarrier tissues like liver and kidney, and therefore may provide immediate immunological protection against reactivating infections or viral reinfection. Binds specifically to the PRDI element in the promoter of the beta-interferon gene. Drives the maturation of B-lymphocytes into Ig secreting cells. Associates with the transcriptional repressor ZNF683 to chromatin at gene promoter regions.</text>
</comment>
<evidence type="ECO:0000256" key="21">
    <source>
        <dbReference type="SAM" id="MobiDB-lite"/>
    </source>
</evidence>
<keyword evidence="9 20" id="KW-0863">Zinc-finger</keyword>
<feature type="compositionally biased region" description="Polar residues" evidence="21">
    <location>
        <begin position="778"/>
        <end position="787"/>
    </location>
</feature>
<evidence type="ECO:0000256" key="19">
    <source>
        <dbReference type="PIRNR" id="PIRNR013212"/>
    </source>
</evidence>
<dbReference type="InterPro" id="IPR036236">
    <property type="entry name" value="Znf_C2H2_sf"/>
</dbReference>
<evidence type="ECO:0000259" key="23">
    <source>
        <dbReference type="PROSITE" id="PS50280"/>
    </source>
</evidence>
<keyword evidence="11" id="KW-0391">Immunity</keyword>
<dbReference type="GO" id="GO:0005634">
    <property type="term" value="C:nucleus"/>
    <property type="evidence" value="ECO:0007669"/>
    <property type="project" value="UniProtKB-SubCell"/>
</dbReference>
<comment type="subunit">
    <text evidence="17">Interacts with PRMT5. Interacts with FBXO10. Interacts with FBXO11. Interacts with multiple nuclear sumoylation E3 ligases, including CBX4, PIAS1, PIAS2, PIAS3, PIAS4, PML and RNF4, but not RANBP2. Interacts with LDB1, SMARCD3 and SMARCC1. Interacts with EEIG1; following TNFSF11/RANKL stimulation in bone marrow-derived macrophages, the interaction promotes the binding of PRDM1/BLIMP1 to the gene promoter of IRF8.</text>
</comment>
<dbReference type="InterPro" id="IPR013087">
    <property type="entry name" value="Znf_C2H2_type"/>
</dbReference>
<protein>
    <recommendedName>
        <fullName evidence="18 19">PR domain zinc finger protein 1</fullName>
        <ecNumber evidence="19">2.1.1.-</ecNumber>
    </recommendedName>
</protein>
<evidence type="ECO:0000256" key="18">
    <source>
        <dbReference type="ARBA" id="ARBA00067594"/>
    </source>
</evidence>
<keyword evidence="3" id="KW-0399">Innate immunity</keyword>
<keyword evidence="5" id="KW-0808">Transferase</keyword>
<reference evidence="24 25" key="1">
    <citation type="submission" date="2019-06" db="EMBL/GenBank/DDBJ databases">
        <title>Draft genomes of female and male turbot (Scophthalmus maximus).</title>
        <authorList>
            <person name="Xu H."/>
            <person name="Xu X.-W."/>
            <person name="Shao C."/>
            <person name="Chen S."/>
        </authorList>
    </citation>
    <scope>NUCLEOTIDE SEQUENCE [LARGE SCALE GENOMIC DNA]</scope>
    <source>
        <strain evidence="24">Ysfricsl-2016a</strain>
        <tissue evidence="24">Blood</tissue>
    </source>
</reference>
<feature type="domain" description="C2H2-type" evidence="22">
    <location>
        <begin position="571"/>
        <end position="598"/>
    </location>
</feature>
<comment type="subcellular location">
    <subcellularLocation>
        <location evidence="19">Nucleus</location>
    </subcellularLocation>
    <subcellularLocation>
        <location evidence="19">Cytoplasm</location>
    </subcellularLocation>
</comment>
<dbReference type="Pfam" id="PF21549">
    <property type="entry name" value="PRDM2_PR"/>
    <property type="match status" value="1"/>
</dbReference>
<dbReference type="AlphaFoldDB" id="A0A6A4RUB5"/>
<dbReference type="Pfam" id="PF00096">
    <property type="entry name" value="zf-C2H2"/>
    <property type="match status" value="3"/>
</dbReference>
<evidence type="ECO:0000256" key="6">
    <source>
        <dbReference type="ARBA" id="ARBA00022691"/>
    </source>
</evidence>
<dbReference type="SMART" id="SM00317">
    <property type="entry name" value="SET"/>
    <property type="match status" value="1"/>
</dbReference>
<dbReference type="PIRSF" id="PIRSF013212">
    <property type="entry name" value="PRDM1"/>
    <property type="match status" value="1"/>
</dbReference>
<dbReference type="GO" id="GO:0002250">
    <property type="term" value="P:adaptive immune response"/>
    <property type="evidence" value="ECO:0007669"/>
    <property type="project" value="UniProtKB-KW"/>
</dbReference>
<evidence type="ECO:0000256" key="10">
    <source>
        <dbReference type="ARBA" id="ARBA00022833"/>
    </source>
</evidence>
<dbReference type="GO" id="GO:0005737">
    <property type="term" value="C:cytoplasm"/>
    <property type="evidence" value="ECO:0007669"/>
    <property type="project" value="UniProtKB-SubCell"/>
</dbReference>